<reference evidence="2" key="1">
    <citation type="submission" date="2023-03" db="EMBL/GenBank/DDBJ databases">
        <title>Massive genome expansion in bonnet fungi (Mycena s.s.) driven by repeated elements and novel gene families across ecological guilds.</title>
        <authorList>
            <consortium name="Lawrence Berkeley National Laboratory"/>
            <person name="Harder C.B."/>
            <person name="Miyauchi S."/>
            <person name="Viragh M."/>
            <person name="Kuo A."/>
            <person name="Thoen E."/>
            <person name="Andreopoulos B."/>
            <person name="Lu D."/>
            <person name="Skrede I."/>
            <person name="Drula E."/>
            <person name="Henrissat B."/>
            <person name="Morin E."/>
            <person name="Kohler A."/>
            <person name="Barry K."/>
            <person name="LaButti K."/>
            <person name="Morin E."/>
            <person name="Salamov A."/>
            <person name="Lipzen A."/>
            <person name="Mereny Z."/>
            <person name="Hegedus B."/>
            <person name="Baldrian P."/>
            <person name="Stursova M."/>
            <person name="Weitz H."/>
            <person name="Taylor A."/>
            <person name="Grigoriev I.V."/>
            <person name="Nagy L.G."/>
            <person name="Martin F."/>
            <person name="Kauserud H."/>
        </authorList>
    </citation>
    <scope>NUCLEOTIDE SEQUENCE</scope>
    <source>
        <strain evidence="2">CBHHK002</strain>
    </source>
</reference>
<evidence type="ECO:0000313" key="3">
    <source>
        <dbReference type="Proteomes" id="UP001218218"/>
    </source>
</evidence>
<evidence type="ECO:0000256" key="1">
    <source>
        <dbReference type="SAM" id="SignalP"/>
    </source>
</evidence>
<keyword evidence="1" id="KW-0732">Signal</keyword>
<evidence type="ECO:0000313" key="2">
    <source>
        <dbReference type="EMBL" id="KAJ7314603.1"/>
    </source>
</evidence>
<name>A0AAD6ZAE9_9AGAR</name>
<feature type="signal peptide" evidence="1">
    <location>
        <begin position="1"/>
        <end position="17"/>
    </location>
</feature>
<evidence type="ECO:0008006" key="4">
    <source>
        <dbReference type="Google" id="ProtNLM"/>
    </source>
</evidence>
<accession>A0AAD6ZAE9</accession>
<organism evidence="2 3">
    <name type="scientific">Mycena albidolilacea</name>
    <dbReference type="NCBI Taxonomy" id="1033008"/>
    <lineage>
        <taxon>Eukaryota</taxon>
        <taxon>Fungi</taxon>
        <taxon>Dikarya</taxon>
        <taxon>Basidiomycota</taxon>
        <taxon>Agaricomycotina</taxon>
        <taxon>Agaricomycetes</taxon>
        <taxon>Agaricomycetidae</taxon>
        <taxon>Agaricales</taxon>
        <taxon>Marasmiineae</taxon>
        <taxon>Mycenaceae</taxon>
        <taxon>Mycena</taxon>
    </lineage>
</organism>
<dbReference type="Proteomes" id="UP001218218">
    <property type="component" value="Unassembled WGS sequence"/>
</dbReference>
<comment type="caution">
    <text evidence="2">The sequence shown here is derived from an EMBL/GenBank/DDBJ whole genome shotgun (WGS) entry which is preliminary data.</text>
</comment>
<keyword evidence="3" id="KW-1185">Reference proteome</keyword>
<feature type="chain" id="PRO_5041955330" description="Secreted protein" evidence="1">
    <location>
        <begin position="18"/>
        <end position="102"/>
    </location>
</feature>
<gene>
    <name evidence="2" type="ORF">DFH08DRAFT_895011</name>
</gene>
<dbReference type="EMBL" id="JARIHO010000066">
    <property type="protein sequence ID" value="KAJ7314603.1"/>
    <property type="molecule type" value="Genomic_DNA"/>
</dbReference>
<proteinExistence type="predicted"/>
<protein>
    <recommendedName>
        <fullName evidence="4">Secreted protein</fullName>
    </recommendedName>
</protein>
<dbReference type="AlphaFoldDB" id="A0AAD6ZAE9"/>
<sequence>MGLCHLMLVAGASLVFSRLLSLLASSCCPRLPCHPLLTVRAVLSFARPKPCFALPHSAAAPATTPRHSAPPLVTPRRLVCARELVFCITYLPPDHVFGAKGR</sequence>